<dbReference type="GO" id="GO:0044208">
    <property type="term" value="P:'de novo' AMP biosynthetic process"/>
    <property type="evidence" value="ECO:0007669"/>
    <property type="project" value="UniProtKB-UniRule"/>
</dbReference>
<dbReference type="GO" id="GO:0071276">
    <property type="term" value="P:cellular response to cadmium ion"/>
    <property type="evidence" value="ECO:0007669"/>
    <property type="project" value="EnsemblFungi"/>
</dbReference>
<keyword evidence="4 12" id="KW-0963">Cytoplasm</keyword>
<reference evidence="15" key="1">
    <citation type="journal article" date="2014" name="Genome Announc.">
        <title>Genome sequence of the pathogenic fungus Sporothrix schenckii (ATCC 58251).</title>
        <authorList>
            <person name="Cuomo C.A."/>
            <person name="Rodriguez-Del Valle N."/>
            <person name="Perez-Sanchez L."/>
            <person name="Abouelleil A."/>
            <person name="Goldberg J."/>
            <person name="Young S."/>
            <person name="Zeng Q."/>
            <person name="Birren B.W."/>
        </authorList>
    </citation>
    <scope>NUCLEOTIDE SEQUENCE [LARGE SCALE GENOMIC DNA]</scope>
    <source>
        <strain evidence="15">ATCC 58251 / de Perez 2211183</strain>
    </source>
</reference>
<feature type="binding site" evidence="12">
    <location>
        <position position="368"/>
    </location>
    <ligand>
        <name>IMP</name>
        <dbReference type="ChEBI" id="CHEBI:58053"/>
    </ligand>
</feature>
<name>U7Q015_SPOS1</name>
<dbReference type="InterPro" id="IPR001114">
    <property type="entry name" value="Adenylosuccinate_synthetase"/>
</dbReference>
<dbReference type="EMBL" id="KI440844">
    <property type="protein sequence ID" value="ERT00502.1"/>
    <property type="molecule type" value="Genomic_DNA"/>
</dbReference>
<dbReference type="HOGENOM" id="CLU_029848_3_1_1"/>
<feature type="binding site" evidence="12">
    <location>
        <position position="370"/>
    </location>
    <ligand>
        <name>GTP</name>
        <dbReference type="ChEBI" id="CHEBI:37565"/>
    </ligand>
</feature>
<dbReference type="UniPathway" id="UPA00075">
    <property type="reaction ID" value="UER00335"/>
</dbReference>
<dbReference type="CDD" id="cd03108">
    <property type="entry name" value="AdSS"/>
    <property type="match status" value="1"/>
</dbReference>
<dbReference type="InterPro" id="IPR042110">
    <property type="entry name" value="Adenylosuccinate_synth_dom2"/>
</dbReference>
<dbReference type="eggNOG" id="KOG1355">
    <property type="taxonomic scope" value="Eukaryota"/>
</dbReference>
<feature type="binding site" evidence="12">
    <location>
        <position position="86"/>
    </location>
    <ligand>
        <name>Mg(2+)</name>
        <dbReference type="ChEBI" id="CHEBI:18420"/>
    </ligand>
</feature>
<comment type="subunit">
    <text evidence="3 12">Homodimer.</text>
</comment>
<dbReference type="STRING" id="1391915.U7Q015"/>
<comment type="subcellular location">
    <subcellularLocation>
        <location evidence="12">Cytoplasm</location>
    </subcellularLocation>
    <subcellularLocation>
        <location evidence="2">Mitochondrion</location>
    </subcellularLocation>
</comment>
<feature type="binding site" evidence="12">
    <location>
        <position position="212"/>
    </location>
    <ligand>
        <name>IMP</name>
        <dbReference type="ChEBI" id="CHEBI:58053"/>
        <note>ligand shared between dimeric partners</note>
    </ligand>
</feature>
<evidence type="ECO:0000256" key="5">
    <source>
        <dbReference type="ARBA" id="ARBA00022598"/>
    </source>
</evidence>
<dbReference type="AlphaFoldDB" id="U7Q015"/>
<gene>
    <name evidence="14" type="ORF">HMPREF1624_03875</name>
</gene>
<feature type="binding site" evidence="12">
    <location>
        <begin position="85"/>
        <end position="91"/>
    </location>
    <ligand>
        <name>GTP</name>
        <dbReference type="ChEBI" id="CHEBI:37565"/>
    </ligand>
</feature>
<dbReference type="SMART" id="SM00788">
    <property type="entry name" value="Adenylsucc_synt"/>
    <property type="match status" value="1"/>
</dbReference>
<keyword evidence="6 12" id="KW-0479">Metal-binding</keyword>
<evidence type="ECO:0000256" key="3">
    <source>
        <dbReference type="ARBA" id="ARBA00011738"/>
    </source>
</evidence>
<comment type="similarity">
    <text evidence="12">Belongs to the adenylosuccinate synthetase family.</text>
</comment>
<feature type="binding site" evidence="12">
    <location>
        <begin position="479"/>
        <end position="481"/>
    </location>
    <ligand>
        <name>GTP</name>
        <dbReference type="ChEBI" id="CHEBI:37565"/>
    </ligand>
</feature>
<dbReference type="OrthoDB" id="10265645at2759"/>
<dbReference type="PANTHER" id="PTHR11846:SF0">
    <property type="entry name" value="ADENYLOSUCCINATE SYNTHETASE"/>
    <property type="match status" value="1"/>
</dbReference>
<dbReference type="SUPFAM" id="SSF52540">
    <property type="entry name" value="P-loop containing nucleoside triphosphate hydrolases"/>
    <property type="match status" value="1"/>
</dbReference>
<dbReference type="Gene3D" id="3.30.70.270">
    <property type="match status" value="1"/>
</dbReference>
<proteinExistence type="inferred from homology"/>
<evidence type="ECO:0000256" key="8">
    <source>
        <dbReference type="ARBA" id="ARBA00022755"/>
    </source>
</evidence>
<comment type="function">
    <text evidence="12">Plays an important role in the de novo pathway and in the salvage pathway of purine nucleotide biosynthesis. Catalyzes the first commited step in the biosynthesis of AMP from IMP.</text>
</comment>
<keyword evidence="9 12" id="KW-0460">Magnesium</keyword>
<dbReference type="Gene3D" id="3.90.170.10">
    <property type="entry name" value="Adenylosuccinate Synthetase, subunit A, domain 3"/>
    <property type="match status" value="1"/>
</dbReference>
<evidence type="ECO:0000313" key="14">
    <source>
        <dbReference type="EMBL" id="ERT00502.1"/>
    </source>
</evidence>
<feature type="active site" description="Proton donor" evidence="12">
    <location>
        <position position="116"/>
    </location>
</feature>
<feature type="active site" evidence="13">
    <location>
        <position position="209"/>
    </location>
</feature>
<dbReference type="Gene3D" id="1.10.300.10">
    <property type="entry name" value="Adenylosuccinate Synthetase, subunit A, domain 2"/>
    <property type="match status" value="1"/>
</dbReference>
<feature type="binding site" evidence="12">
    <location>
        <position position="115"/>
    </location>
    <ligand>
        <name>Mg(2+)</name>
        <dbReference type="ChEBI" id="CHEBI:18420"/>
    </ligand>
</feature>
<dbReference type="GO" id="GO:0004019">
    <property type="term" value="F:adenylosuccinate synthase activity"/>
    <property type="evidence" value="ECO:0007669"/>
    <property type="project" value="UniProtKB-UniRule"/>
</dbReference>
<dbReference type="NCBIfam" id="NF002223">
    <property type="entry name" value="PRK01117.1"/>
    <property type="match status" value="1"/>
</dbReference>
<keyword evidence="15" id="KW-1185">Reference proteome</keyword>
<feature type="binding site" evidence="12">
    <location>
        <position position="289"/>
    </location>
    <ligand>
        <name>IMP</name>
        <dbReference type="ChEBI" id="CHEBI:58053"/>
    </ligand>
</feature>
<dbReference type="FunFam" id="1.10.300.10:FF:000001">
    <property type="entry name" value="Adenylosuccinate synthetase"/>
    <property type="match status" value="1"/>
</dbReference>
<dbReference type="Gene3D" id="3.40.440.10">
    <property type="entry name" value="Adenylosuccinate Synthetase, subunit A, domain 1"/>
    <property type="match status" value="1"/>
</dbReference>
<feature type="binding site" evidence="12">
    <location>
        <position position="304"/>
    </location>
    <ligand>
        <name>IMP</name>
        <dbReference type="ChEBI" id="CHEBI:58053"/>
    </ligand>
</feature>
<evidence type="ECO:0000256" key="6">
    <source>
        <dbReference type="ARBA" id="ARBA00022723"/>
    </source>
</evidence>
<dbReference type="GO" id="GO:0016208">
    <property type="term" value="F:AMP binding"/>
    <property type="evidence" value="ECO:0007669"/>
    <property type="project" value="EnsemblFungi"/>
</dbReference>
<dbReference type="GO" id="GO:0000287">
    <property type="term" value="F:magnesium ion binding"/>
    <property type="evidence" value="ECO:0007669"/>
    <property type="project" value="UniProtKB-UniRule"/>
</dbReference>
<evidence type="ECO:0000256" key="11">
    <source>
        <dbReference type="ARBA" id="ARBA00023134"/>
    </source>
</evidence>
<evidence type="ECO:0000256" key="4">
    <source>
        <dbReference type="ARBA" id="ARBA00022490"/>
    </source>
</evidence>
<dbReference type="FunFam" id="3.90.170.10:FF:000001">
    <property type="entry name" value="Adenylosuccinate synthetase"/>
    <property type="match status" value="1"/>
</dbReference>
<dbReference type="InterPro" id="IPR042109">
    <property type="entry name" value="Adenylosuccinate_synth_dom1"/>
</dbReference>
<organism evidence="14 15">
    <name type="scientific">Sporothrix schenckii (strain ATCC 58251 / de Perez 2211183)</name>
    <name type="common">Rose-picker's disease fungus</name>
    <dbReference type="NCBI Taxonomy" id="1391915"/>
    <lineage>
        <taxon>Eukaryota</taxon>
        <taxon>Fungi</taxon>
        <taxon>Dikarya</taxon>
        <taxon>Ascomycota</taxon>
        <taxon>Pezizomycotina</taxon>
        <taxon>Sordariomycetes</taxon>
        <taxon>Sordariomycetidae</taxon>
        <taxon>Ophiostomatales</taxon>
        <taxon>Ophiostomataceae</taxon>
        <taxon>Sporothrix</taxon>
    </lineage>
</organism>
<dbReference type="InterPro" id="IPR043502">
    <property type="entry name" value="DNA/RNA_pol_sf"/>
</dbReference>
<evidence type="ECO:0000256" key="9">
    <source>
        <dbReference type="ARBA" id="ARBA00022842"/>
    </source>
</evidence>
<keyword evidence="7 12" id="KW-0547">Nucleotide-binding</keyword>
<dbReference type="GO" id="GO:0005739">
    <property type="term" value="C:mitochondrion"/>
    <property type="evidence" value="ECO:0007669"/>
    <property type="project" value="UniProtKB-SubCell"/>
</dbReference>
<dbReference type="PANTHER" id="PTHR11846">
    <property type="entry name" value="ADENYLOSUCCINATE SYNTHETASE"/>
    <property type="match status" value="1"/>
</dbReference>
<dbReference type="GO" id="GO:0005525">
    <property type="term" value="F:GTP binding"/>
    <property type="evidence" value="ECO:0007669"/>
    <property type="project" value="UniProtKB-UniRule"/>
</dbReference>
<sequence>MGYKNSNVYVARQMDIILDAIDAAKTYCDDLVVSDSSLDEHIANLRQVLRRLRQFNISMGPDKSFVGFPNWDVGDARLVVYSERGDEGKGKLTDHLLASNAFDICARAAGGHNAGHSINFHLLPSGLINPKTDNLIGSSVVFNAEAFFKELGDLDAKGVPDVHRRIHVSSRCHLNFMLHAAVDGLSEVKRGNESIGTTKRGIGPSYANKASRDGLRVIDIYSASFERKLRELADSYRDRYGDLLQYDVEAELRNYADYKEKLRPYIVDAVAYMQEAQAAKKSILVEGSQALMLDIDYGTYPYVTSSNTSLGGCIQGLALSPFSLKNVIAVVKAYTTRVGGGPFPTELLNDVGTKLQDIGGEIGVSTGRRRRCGWLDLVVLKYSMAVNHYTTINLTKLDVLDTFATIRVATAYITHDGQKRTTFPADLGELETYEVEYADFEGWQTSTSGVRDWDKLPAQAQKYISFIEEFVGAKVAYIGTGQDRKDMIIRQ</sequence>
<dbReference type="Proteomes" id="UP000018087">
    <property type="component" value="Unassembled WGS sequence"/>
</dbReference>
<evidence type="ECO:0000256" key="12">
    <source>
        <dbReference type="HAMAP-Rule" id="MF_03125"/>
    </source>
</evidence>
<feature type="binding site" evidence="12">
    <location>
        <begin position="396"/>
        <end position="398"/>
    </location>
    <ligand>
        <name>GTP</name>
        <dbReference type="ChEBI" id="CHEBI:37565"/>
    </ligand>
</feature>
<evidence type="ECO:0000256" key="1">
    <source>
        <dbReference type="ARBA" id="ARBA00003779"/>
    </source>
</evidence>
<dbReference type="GO" id="GO:0019002">
    <property type="term" value="F:GMP binding"/>
    <property type="evidence" value="ECO:0007669"/>
    <property type="project" value="EnsemblFungi"/>
</dbReference>
<feature type="binding site" evidence="12">
    <location>
        <begin position="364"/>
        <end position="370"/>
    </location>
    <ligand>
        <name>substrate</name>
    </ligand>
</feature>
<evidence type="ECO:0000256" key="7">
    <source>
        <dbReference type="ARBA" id="ARBA00022741"/>
    </source>
</evidence>
<feature type="binding site" evidence="12">
    <location>
        <begin position="86"/>
        <end position="89"/>
    </location>
    <ligand>
        <name>IMP</name>
        <dbReference type="ChEBI" id="CHEBI:58053"/>
    </ligand>
</feature>
<comment type="cofactor">
    <cofactor evidence="12">
        <name>Mg(2+)</name>
        <dbReference type="ChEBI" id="CHEBI:18420"/>
    </cofactor>
    <text evidence="12">Binds 1 Mg(2+) ion per subunit.</text>
</comment>
<dbReference type="SUPFAM" id="SSF56672">
    <property type="entry name" value="DNA/RNA polymerases"/>
    <property type="match status" value="1"/>
</dbReference>
<dbReference type="EC" id="6.3.4.4" evidence="12"/>
<comment type="pathway">
    <text evidence="12">Purine metabolism; AMP biosynthesis via de novo pathway; AMP from IMP: step 1/2.</text>
</comment>
<comment type="function">
    <text evidence="1">Plays an important role in the de novo pathway and in the salvage pathway of purine nucleotide biosynthesis. Catalyzes the first committed step in the biosynthesis of AMP from IMP.</text>
</comment>
<protein>
    <recommendedName>
        <fullName evidence="12">Adenylosuccinate synthetase</fullName>
        <shortName evidence="12">AMPSase</shortName>
        <shortName evidence="12">AdSS</shortName>
        <ecNumber evidence="12">6.3.4.4</ecNumber>
    </recommendedName>
    <alternativeName>
        <fullName evidence="12">IMP--aspartate ligase</fullName>
    </alternativeName>
</protein>
<feature type="binding site" evidence="12">
    <location>
        <begin position="113"/>
        <end position="116"/>
    </location>
    <ligand>
        <name>IMP</name>
        <dbReference type="ChEBI" id="CHEBI:58053"/>
    </ligand>
</feature>
<dbReference type="InterPro" id="IPR027417">
    <property type="entry name" value="P-loop_NTPase"/>
</dbReference>
<dbReference type="InterPro" id="IPR033128">
    <property type="entry name" value="Adenylosuccin_syn_Lys_AS"/>
</dbReference>
<evidence type="ECO:0000256" key="10">
    <source>
        <dbReference type="ARBA" id="ARBA00023128"/>
    </source>
</evidence>
<feature type="active site" description="Proton acceptor" evidence="12">
    <location>
        <position position="86"/>
    </location>
</feature>
<dbReference type="HAMAP" id="MF_00011">
    <property type="entry name" value="Adenylosucc_synth"/>
    <property type="match status" value="1"/>
</dbReference>
<accession>U7Q015</accession>
<dbReference type="InterPro" id="IPR042111">
    <property type="entry name" value="Adenylosuccinate_synth_dom3"/>
</dbReference>
<dbReference type="InterPro" id="IPR043128">
    <property type="entry name" value="Rev_trsase/Diguanyl_cyclase"/>
</dbReference>
<feature type="binding site" evidence="12">
    <location>
        <begin position="115"/>
        <end position="117"/>
    </location>
    <ligand>
        <name>GTP</name>
        <dbReference type="ChEBI" id="CHEBI:37565"/>
    </ligand>
</feature>
<keyword evidence="5 12" id="KW-0436">Ligase</keyword>
<dbReference type="Pfam" id="PF00709">
    <property type="entry name" value="Adenylsucc_synt"/>
    <property type="match status" value="1"/>
</dbReference>
<evidence type="ECO:0000256" key="2">
    <source>
        <dbReference type="ARBA" id="ARBA00004173"/>
    </source>
</evidence>
<evidence type="ECO:0000313" key="15">
    <source>
        <dbReference type="Proteomes" id="UP000018087"/>
    </source>
</evidence>
<comment type="catalytic activity">
    <reaction evidence="12">
        <text>IMP + L-aspartate + GTP = N(6)-(1,2-dicarboxyethyl)-AMP + GDP + phosphate + 2 H(+)</text>
        <dbReference type="Rhea" id="RHEA:15753"/>
        <dbReference type="ChEBI" id="CHEBI:15378"/>
        <dbReference type="ChEBI" id="CHEBI:29991"/>
        <dbReference type="ChEBI" id="CHEBI:37565"/>
        <dbReference type="ChEBI" id="CHEBI:43474"/>
        <dbReference type="ChEBI" id="CHEBI:57567"/>
        <dbReference type="ChEBI" id="CHEBI:58053"/>
        <dbReference type="ChEBI" id="CHEBI:58189"/>
        <dbReference type="EC" id="6.3.4.4"/>
    </reaction>
</comment>
<dbReference type="NCBIfam" id="TIGR00184">
    <property type="entry name" value="purA"/>
    <property type="match status" value="1"/>
</dbReference>
<feature type="binding site" evidence="12">
    <location>
        <position position="198"/>
    </location>
    <ligand>
        <name>IMP</name>
        <dbReference type="ChEBI" id="CHEBI:58053"/>
    </ligand>
</feature>
<dbReference type="PROSITE" id="PS00513">
    <property type="entry name" value="ADENYLOSUCCIN_SYN_2"/>
    <property type="match status" value="1"/>
</dbReference>
<evidence type="ECO:0000256" key="13">
    <source>
        <dbReference type="PROSITE-ProRule" id="PRU10134"/>
    </source>
</evidence>
<dbReference type="GO" id="GO:0046040">
    <property type="term" value="P:IMP metabolic process"/>
    <property type="evidence" value="ECO:0007669"/>
    <property type="project" value="TreeGrafter"/>
</dbReference>
<keyword evidence="10" id="KW-0496">Mitochondrion</keyword>
<keyword evidence="8 12" id="KW-0658">Purine biosynthesis</keyword>
<keyword evidence="11 12" id="KW-0342">GTP-binding</keyword>